<comment type="subunit">
    <text evidence="3">Homodimer.</text>
</comment>
<dbReference type="FunFam" id="3.40.630.30:FF:000044">
    <property type="entry name" value="dTDP-fucosamine acetyltransferase"/>
    <property type="match status" value="1"/>
</dbReference>
<dbReference type="PROSITE" id="PS51186">
    <property type="entry name" value="GNAT"/>
    <property type="match status" value="1"/>
</dbReference>
<dbReference type="Pfam" id="PF00583">
    <property type="entry name" value="Acetyltransf_1"/>
    <property type="match status" value="1"/>
</dbReference>
<dbReference type="AlphaFoldDB" id="W8V713"/>
<keyword evidence="2 3" id="KW-0012">Acyltransferase</keyword>
<comment type="pathway">
    <text evidence="3">Bacterial outer membrane biogenesis; enterobacterial common antigen biosynthesis.</text>
</comment>
<accession>W8V713</accession>
<organism evidence="5 6">
    <name type="scientific">Klebsiella pneumoniae 30684/NJST258_2</name>
    <dbReference type="NCBI Taxonomy" id="1420013"/>
    <lineage>
        <taxon>Bacteria</taxon>
        <taxon>Pseudomonadati</taxon>
        <taxon>Pseudomonadota</taxon>
        <taxon>Gammaproteobacteria</taxon>
        <taxon>Enterobacterales</taxon>
        <taxon>Enterobacteriaceae</taxon>
        <taxon>Klebsiella/Raoultella group</taxon>
        <taxon>Klebsiella</taxon>
        <taxon>Klebsiella pneumoniae complex</taxon>
    </lineage>
</organism>
<comment type="catalytic activity">
    <reaction evidence="3">
        <text>dTDP-4-amino-4,6-dideoxy-alpha-D-galactose + acetyl-CoA = dTDP-4-acetamido-4,6-dideoxy-alpha-D-galactose + CoA + H(+)</text>
        <dbReference type="Rhea" id="RHEA:34443"/>
        <dbReference type="ChEBI" id="CHEBI:15378"/>
        <dbReference type="ChEBI" id="CHEBI:57287"/>
        <dbReference type="ChEBI" id="CHEBI:57288"/>
        <dbReference type="ChEBI" id="CHEBI:68492"/>
        <dbReference type="ChEBI" id="CHEBI:68493"/>
        <dbReference type="EC" id="2.3.1.210"/>
    </reaction>
</comment>
<dbReference type="EC" id="2.3.1.210" evidence="3"/>
<evidence type="ECO:0000256" key="1">
    <source>
        <dbReference type="ARBA" id="ARBA00022679"/>
    </source>
</evidence>
<dbReference type="InterPro" id="IPR050832">
    <property type="entry name" value="Bact_Acetyltransf"/>
</dbReference>
<evidence type="ECO:0000313" key="5">
    <source>
        <dbReference type="EMBL" id="AHM82027.1"/>
    </source>
</evidence>
<dbReference type="UniPathway" id="UPA00566"/>
<keyword evidence="1 3" id="KW-0808">Transferase</keyword>
<comment type="function">
    <text evidence="3">Catalyzes the acetylation of dTDP-fucosamine (dTDP-4-amino-4,6-dideoxy-D-galactose) to dTDP-Fuc4NAc, which is utilized in the biosynthesis of the enterobacterial common antigen (ECA).</text>
</comment>
<feature type="binding site" evidence="3">
    <location>
        <begin position="187"/>
        <end position="193"/>
    </location>
    <ligand>
        <name>acetyl-CoA</name>
        <dbReference type="ChEBI" id="CHEBI:57288"/>
    </ligand>
</feature>
<feature type="domain" description="N-acetyltransferase" evidence="4">
    <location>
        <begin position="110"/>
        <end position="243"/>
    </location>
</feature>
<dbReference type="PATRIC" id="fig|1420013.3.peg.4931"/>
<dbReference type="GO" id="GO:0008080">
    <property type="term" value="F:N-acetyltransferase activity"/>
    <property type="evidence" value="ECO:0007669"/>
    <property type="project" value="InterPro"/>
</dbReference>
<feature type="binding site" evidence="3">
    <location>
        <position position="220"/>
    </location>
    <ligand>
        <name>acetyl-CoA</name>
        <dbReference type="ChEBI" id="CHEBI:57288"/>
    </ligand>
</feature>
<dbReference type="PANTHER" id="PTHR43877">
    <property type="entry name" value="AMINOALKYLPHOSPHONATE N-ACETYLTRANSFERASE-RELATED-RELATED"/>
    <property type="match status" value="1"/>
</dbReference>
<dbReference type="GO" id="GO:0009246">
    <property type="term" value="P:enterobacterial common antigen biosynthetic process"/>
    <property type="evidence" value="ECO:0007669"/>
    <property type="project" value="UniProtKB-UniRule"/>
</dbReference>
<dbReference type="KEGG" id="kps:KPNJ2_05259"/>
<dbReference type="HOGENOM" id="CLU_101319_1_0_6"/>
<evidence type="ECO:0000256" key="2">
    <source>
        <dbReference type="ARBA" id="ARBA00023315"/>
    </source>
</evidence>
<dbReference type="HAMAP" id="MF_02027">
    <property type="entry name" value="WecD_RffC"/>
    <property type="match status" value="1"/>
</dbReference>
<dbReference type="Proteomes" id="UP000019586">
    <property type="component" value="Chromosome"/>
</dbReference>
<evidence type="ECO:0000313" key="6">
    <source>
        <dbReference type="Proteomes" id="UP000019586"/>
    </source>
</evidence>
<proteinExistence type="inferred from homology"/>
<evidence type="ECO:0000256" key="3">
    <source>
        <dbReference type="HAMAP-Rule" id="MF_02027"/>
    </source>
</evidence>
<evidence type="ECO:0000259" key="4">
    <source>
        <dbReference type="PROSITE" id="PS51186"/>
    </source>
</evidence>
<protein>
    <recommendedName>
        <fullName evidence="3">dTDP-fucosamine acetyltransferase</fullName>
        <ecNumber evidence="3">2.3.1.210</ecNumber>
    </recommendedName>
    <alternativeName>
        <fullName evidence="3">TDP-fucosamine acetyltransferase</fullName>
    </alternativeName>
    <alternativeName>
        <fullName evidence="3">dTDP-4-amino-4,6-dideoxy-D-galactose acyltransferase</fullName>
    </alternativeName>
</protein>
<dbReference type="Gene3D" id="3.40.630.30">
    <property type="match status" value="1"/>
</dbReference>
<dbReference type="EMBL" id="CP006918">
    <property type="protein sequence ID" value="AHM82027.1"/>
    <property type="molecule type" value="Genomic_DNA"/>
</dbReference>
<feature type="binding site" evidence="3">
    <location>
        <position position="226"/>
    </location>
    <ligand>
        <name>acetyl-CoA</name>
        <dbReference type="ChEBI" id="CHEBI:57288"/>
    </ligand>
</feature>
<dbReference type="InterPro" id="IPR000182">
    <property type="entry name" value="GNAT_dom"/>
</dbReference>
<dbReference type="InterPro" id="IPR016181">
    <property type="entry name" value="Acyl_CoA_acyltransferase"/>
</dbReference>
<dbReference type="NCBIfam" id="NF008212">
    <property type="entry name" value="PRK10975.1"/>
    <property type="match status" value="1"/>
</dbReference>
<reference evidence="5 6" key="1">
    <citation type="journal article" date="2014" name="Proc. Natl. Acad. Sci. U.S.A.">
        <title>Molecular dissection of the evolution of carbapenem-resistant multilocus sequence type 258 Klebsiella pneumoniae.</title>
        <authorList>
            <person name="Deleo F.R."/>
            <person name="Chen L."/>
            <person name="Porcella S.F."/>
            <person name="Martens C.A."/>
            <person name="Kobayashi S.D."/>
            <person name="Porter A.R."/>
            <person name="Chavda K.D."/>
            <person name="Jacobs M.R."/>
            <person name="Mathema B."/>
            <person name="Olsen R.J."/>
            <person name="Bonomo R.A."/>
            <person name="Musser J.M."/>
            <person name="Kreiswirth B.N."/>
        </authorList>
    </citation>
    <scope>NUCLEOTIDE SEQUENCE [LARGE SCALE GENOMIC DNA]</scope>
    <source>
        <strain evidence="5">30684/NJST258_2</strain>
    </source>
</reference>
<sequence>MRRSGWKKPATANICWICSVPVRASIDPLEWENRFFAVNSAIVRFDEHAPRLTPEALAGWSRVQAKIAASDTVRLDALQRLGFQLVEGEVDLALPVGSPADAGADVAVEADIAPLREQAAQAFAMSRFRAPWYAADASGRFYAQWIENAVRGTFDHQCLIYRHPEGDIRAFVSLRQITATEARIGLLAGRGAGAQLMQAARYWAASRGLSTLRVATQMGNTAALKRYILSGANVESTAYWLYR</sequence>
<gene>
    <name evidence="3" type="primary">wecD</name>
    <name evidence="5" type="ORF">KPNJ2_05259</name>
</gene>
<dbReference type="PANTHER" id="PTHR43877:SF2">
    <property type="entry name" value="AMINOALKYLPHOSPHONATE N-ACETYLTRANSFERASE-RELATED"/>
    <property type="match status" value="1"/>
</dbReference>
<feature type="active site" description="Proton donor" evidence="3">
    <location>
        <position position="227"/>
    </location>
</feature>
<name>W8V713_KLEPN</name>
<dbReference type="SUPFAM" id="SSF55729">
    <property type="entry name" value="Acyl-CoA N-acyltransferases (Nat)"/>
    <property type="match status" value="1"/>
</dbReference>
<comment type="similarity">
    <text evidence="3">Belongs to the WecD family.</text>
</comment>
<dbReference type="InterPro" id="IPR012752">
    <property type="entry name" value="AcTrfase_WecD"/>
</dbReference>
<dbReference type="NCBIfam" id="TIGR02382">
    <property type="entry name" value="wecD_rffC"/>
    <property type="match status" value="1"/>
</dbReference>